<dbReference type="AlphaFoldDB" id="A0A0R2LP31"/>
<evidence type="ECO:0000256" key="1">
    <source>
        <dbReference type="ARBA" id="ARBA00010815"/>
    </source>
</evidence>
<dbReference type="Gene3D" id="3.40.50.150">
    <property type="entry name" value="Vaccinia Virus protein VP39"/>
    <property type="match status" value="1"/>
</dbReference>
<protein>
    <submittedName>
        <fullName evidence="8">Cyclopropane-fatty-acyl-phospholipid synthase</fullName>
    </submittedName>
</protein>
<keyword evidence="2" id="KW-0489">Methyltransferase</keyword>
<dbReference type="Pfam" id="PF25371">
    <property type="entry name" value="DUF7884"/>
    <property type="match status" value="1"/>
</dbReference>
<feature type="active site" evidence="6">
    <location>
        <position position="357"/>
    </location>
</feature>
<reference evidence="8 9" key="1">
    <citation type="journal article" date="2015" name="Genome Announc.">
        <title>Expanding the biotechnology potential of lactobacilli through comparative genomics of 213 strains and associated genera.</title>
        <authorList>
            <person name="Sun Z."/>
            <person name="Harris H.M."/>
            <person name="McCann A."/>
            <person name="Guo C."/>
            <person name="Argimon S."/>
            <person name="Zhang W."/>
            <person name="Yang X."/>
            <person name="Jeffery I.B."/>
            <person name="Cooney J.C."/>
            <person name="Kagawa T.F."/>
            <person name="Liu W."/>
            <person name="Song Y."/>
            <person name="Salvetti E."/>
            <person name="Wrobel A."/>
            <person name="Rasinkangas P."/>
            <person name="Parkhill J."/>
            <person name="Rea M.C."/>
            <person name="O'Sullivan O."/>
            <person name="Ritari J."/>
            <person name="Douillard F.P."/>
            <person name="Paul Ross R."/>
            <person name="Yang R."/>
            <person name="Briner A.E."/>
            <person name="Felis G.E."/>
            <person name="de Vos W.M."/>
            <person name="Barrangou R."/>
            <person name="Klaenhammer T.R."/>
            <person name="Caufield P.W."/>
            <person name="Cui Y."/>
            <person name="Zhang H."/>
            <person name="O'Toole P.W."/>
        </authorList>
    </citation>
    <scope>NUCLEOTIDE SEQUENCE [LARGE SCALE GENOMIC DNA]</scope>
    <source>
        <strain evidence="8 9">DSM 24716</strain>
    </source>
</reference>
<dbReference type="PIRSF" id="PIRSF003085">
    <property type="entry name" value="CMAS"/>
    <property type="match status" value="1"/>
</dbReference>
<dbReference type="GO" id="GO:0008610">
    <property type="term" value="P:lipid biosynthetic process"/>
    <property type="evidence" value="ECO:0007669"/>
    <property type="project" value="InterPro"/>
</dbReference>
<dbReference type="CDD" id="cd02440">
    <property type="entry name" value="AdoMet_MTases"/>
    <property type="match status" value="1"/>
</dbReference>
<evidence type="ECO:0000313" key="8">
    <source>
        <dbReference type="EMBL" id="KRO00515.1"/>
    </source>
</evidence>
<keyword evidence="5" id="KW-0443">Lipid metabolism</keyword>
<evidence type="ECO:0000256" key="5">
    <source>
        <dbReference type="ARBA" id="ARBA00023098"/>
    </source>
</evidence>
<evidence type="ECO:0000256" key="2">
    <source>
        <dbReference type="ARBA" id="ARBA00022603"/>
    </source>
</evidence>
<evidence type="ECO:0000256" key="6">
    <source>
        <dbReference type="PIRSR" id="PIRSR003085-1"/>
    </source>
</evidence>
<keyword evidence="4" id="KW-0949">S-adenosyl-L-methionine</keyword>
<proteinExistence type="inferred from homology"/>
<dbReference type="EMBL" id="JQCF01000002">
    <property type="protein sequence ID" value="KRO00515.1"/>
    <property type="molecule type" value="Genomic_DNA"/>
</dbReference>
<dbReference type="PANTHER" id="PTHR43667">
    <property type="entry name" value="CYCLOPROPANE-FATTY-ACYL-PHOSPHOLIPID SYNTHASE"/>
    <property type="match status" value="1"/>
</dbReference>
<dbReference type="Pfam" id="PF02353">
    <property type="entry name" value="CMAS"/>
    <property type="match status" value="1"/>
</dbReference>
<dbReference type="GO" id="GO:0008168">
    <property type="term" value="F:methyltransferase activity"/>
    <property type="evidence" value="ECO:0007669"/>
    <property type="project" value="UniProtKB-KW"/>
</dbReference>
<sequence length="402" mass="46311">MLDKKIYDEIFSRSFTIPIKVVFWDGKEKTYGPEGKSDITIKFNEKVPVSELVKHATLTLGEAYMDKKIEIEGSIQKLITSAYTQSESFMSSLKLKKYIPKFSHTEEGNKKEIQEHYDIGNNFYKLWLDDTMTYSCAYFRTPEDTLEEAQMNKVHHILNKLNTKPGETILDIGCGWGTMMFTAAKEYGLKAKGVTLSQEQYDFVNQKIQDENLTDQMEVMLEDYREVNEKFDHVVSVGMFEHVGKENLPGYFQTVKDLLKPNGNALIHGITGQHYGVGVDAWLVKYIFPGGYIPDLQENVGHIMDAKLQIDDIEPLRRHYQKTVEIWDRNFNKVKDQVYEMYGDRFVRMWDLYLQACAASFESGNIDVIQFLLTNGPSGSAMPMTREYMTDLDKKTVAKVAE</sequence>
<evidence type="ECO:0000256" key="3">
    <source>
        <dbReference type="ARBA" id="ARBA00022679"/>
    </source>
</evidence>
<dbReference type="PANTHER" id="PTHR43667:SF1">
    <property type="entry name" value="CYCLOPROPANE-FATTY-ACYL-PHOSPHOLIPID SYNTHASE"/>
    <property type="match status" value="1"/>
</dbReference>
<dbReference type="SUPFAM" id="SSF53335">
    <property type="entry name" value="S-adenosyl-L-methionine-dependent methyltransferases"/>
    <property type="match status" value="1"/>
</dbReference>
<dbReference type="InterPro" id="IPR029063">
    <property type="entry name" value="SAM-dependent_MTases_sf"/>
</dbReference>
<dbReference type="RefSeq" id="WP_057879787.1">
    <property type="nucleotide sequence ID" value="NZ_JQCF01000002.1"/>
</dbReference>
<feature type="domain" description="DUF7884" evidence="7">
    <location>
        <begin position="6"/>
        <end position="92"/>
    </location>
</feature>
<dbReference type="OrthoDB" id="9782855at2"/>
<dbReference type="InterPro" id="IPR057206">
    <property type="entry name" value="DUF7884"/>
</dbReference>
<dbReference type="InterPro" id="IPR050723">
    <property type="entry name" value="CFA/CMAS"/>
</dbReference>
<dbReference type="Proteomes" id="UP000051006">
    <property type="component" value="Unassembled WGS sequence"/>
</dbReference>
<keyword evidence="9" id="KW-1185">Reference proteome</keyword>
<evidence type="ECO:0000259" key="7">
    <source>
        <dbReference type="Pfam" id="PF25371"/>
    </source>
</evidence>
<organism evidence="8 9">
    <name type="scientific">Companilactobacillus kimchiensis</name>
    <dbReference type="NCBI Taxonomy" id="993692"/>
    <lineage>
        <taxon>Bacteria</taxon>
        <taxon>Bacillati</taxon>
        <taxon>Bacillota</taxon>
        <taxon>Bacilli</taxon>
        <taxon>Lactobacillales</taxon>
        <taxon>Lactobacillaceae</taxon>
        <taxon>Companilactobacillus</taxon>
    </lineage>
</organism>
<name>A0A0R2LP31_9LACO</name>
<comment type="caution">
    <text evidence="8">The sequence shown here is derived from an EMBL/GenBank/DDBJ whole genome shotgun (WGS) entry which is preliminary data.</text>
</comment>
<accession>A0A0R2LP31</accession>
<evidence type="ECO:0000256" key="4">
    <source>
        <dbReference type="ARBA" id="ARBA00022691"/>
    </source>
</evidence>
<evidence type="ECO:0000313" key="9">
    <source>
        <dbReference type="Proteomes" id="UP000051006"/>
    </source>
</evidence>
<dbReference type="InterPro" id="IPR003333">
    <property type="entry name" value="CMAS"/>
</dbReference>
<dbReference type="GO" id="GO:0032259">
    <property type="term" value="P:methylation"/>
    <property type="evidence" value="ECO:0007669"/>
    <property type="project" value="UniProtKB-KW"/>
</dbReference>
<keyword evidence="3" id="KW-0808">Transferase</keyword>
<comment type="similarity">
    <text evidence="1">Belongs to the CFA/CMAS family.</text>
</comment>
<gene>
    <name evidence="8" type="ORF">IV57_GL000951</name>
</gene>
<dbReference type="PATRIC" id="fig|993692.3.peg.965"/>
<dbReference type="STRING" id="993692.IV57_GL000951"/>